<dbReference type="InterPro" id="IPR000535">
    <property type="entry name" value="MSP_dom"/>
</dbReference>
<dbReference type="Gene3D" id="2.60.40.10">
    <property type="entry name" value="Immunoglobulins"/>
    <property type="match status" value="1"/>
</dbReference>
<evidence type="ECO:0000313" key="4">
    <source>
        <dbReference type="WBParaSite" id="ACAC_0001259601-mRNA-1"/>
    </source>
</evidence>
<dbReference type="AlphaFoldDB" id="A0A0K0DLU1"/>
<keyword evidence="1" id="KW-0206">Cytoskeleton</keyword>
<dbReference type="PROSITE" id="PS50202">
    <property type="entry name" value="MSP"/>
    <property type="match status" value="1"/>
</dbReference>
<dbReference type="InterPro" id="IPR051774">
    <property type="entry name" value="Sperm-specific_class_P"/>
</dbReference>
<keyword evidence="3" id="KW-1185">Reference proteome</keyword>
<dbReference type="PANTHER" id="PTHR22947:SF11">
    <property type="entry name" value="MAJOR SPERM PROTEIN"/>
    <property type="match status" value="1"/>
</dbReference>
<reference evidence="3" key="1">
    <citation type="submission" date="2012-09" db="EMBL/GenBank/DDBJ databases">
        <authorList>
            <person name="Martin A.A."/>
        </authorList>
    </citation>
    <scope>NUCLEOTIDE SEQUENCE</scope>
</reference>
<name>A0A0K0DLU1_ANGCA</name>
<dbReference type="Proteomes" id="UP000035642">
    <property type="component" value="Unassembled WGS sequence"/>
</dbReference>
<evidence type="ECO:0000256" key="1">
    <source>
        <dbReference type="RuleBase" id="RU003425"/>
    </source>
</evidence>
<dbReference type="SUPFAM" id="SSF49354">
    <property type="entry name" value="PapD-like"/>
    <property type="match status" value="1"/>
</dbReference>
<dbReference type="PANTHER" id="PTHR22947">
    <property type="entry name" value="MAJOR SPERM PROTEIN"/>
    <property type="match status" value="1"/>
</dbReference>
<keyword evidence="1" id="KW-0963">Cytoplasm</keyword>
<dbReference type="InterPro" id="IPR008962">
    <property type="entry name" value="PapD-like_sf"/>
</dbReference>
<dbReference type="WBParaSite" id="ACAC_0001259601-mRNA-1">
    <property type="protein sequence ID" value="ACAC_0001259601-mRNA-1"/>
    <property type="gene ID" value="ACAC_0001259601"/>
</dbReference>
<dbReference type="InterPro" id="IPR013783">
    <property type="entry name" value="Ig-like_fold"/>
</dbReference>
<feature type="domain" description="MSP" evidence="2">
    <location>
        <begin position="64"/>
        <end position="183"/>
    </location>
</feature>
<dbReference type="Pfam" id="PF00635">
    <property type="entry name" value="Motile_Sperm"/>
    <property type="match status" value="1"/>
</dbReference>
<proteinExistence type="predicted"/>
<evidence type="ECO:0000259" key="2">
    <source>
        <dbReference type="PROSITE" id="PS50202"/>
    </source>
</evidence>
<protein>
    <recommendedName>
        <fullName evidence="1">Major sperm protein</fullName>
    </recommendedName>
</protein>
<evidence type="ECO:0000313" key="3">
    <source>
        <dbReference type="Proteomes" id="UP000035642"/>
    </source>
</evidence>
<organism evidence="3 4">
    <name type="scientific">Angiostrongylus cantonensis</name>
    <name type="common">Rat lungworm</name>
    <dbReference type="NCBI Taxonomy" id="6313"/>
    <lineage>
        <taxon>Eukaryota</taxon>
        <taxon>Metazoa</taxon>
        <taxon>Ecdysozoa</taxon>
        <taxon>Nematoda</taxon>
        <taxon>Chromadorea</taxon>
        <taxon>Rhabditida</taxon>
        <taxon>Rhabditina</taxon>
        <taxon>Rhabditomorpha</taxon>
        <taxon>Strongyloidea</taxon>
        <taxon>Metastrongylidae</taxon>
        <taxon>Angiostrongylus</taxon>
    </lineage>
</organism>
<reference evidence="4" key="2">
    <citation type="submission" date="2017-02" db="UniProtKB">
        <authorList>
            <consortium name="WormBaseParasite"/>
        </authorList>
    </citation>
    <scope>IDENTIFICATION</scope>
</reference>
<comment type="function">
    <text evidence="1">Central component in molecular interactions underlying sperm crawling. Forms an extensive filament system that extends from sperm villipoda, along the leading edge of the pseudopod.</text>
</comment>
<sequence>MVTPFSAKMIAASIRSFNSFRIVLDLMMMLFIMSNRISTDKEKSIKRFCQIDPMTFFVYPPKQSPIPQPTLELLVYPPFAEFIEFGGASKHVLTNSGSSRMVFKVKCTNNSLFKVSPVYAFLDTGASMDLQILRQSGPTRNDKLIIMYKEAKKSEKDPRKSFNTEGVTAKKVVPLITRDVDER</sequence>
<accession>A0A0K0DLU1</accession>